<name>K0F724_NOCB7</name>
<protein>
    <recommendedName>
        <fullName evidence="4">DUF4436 domain-containing protein</fullName>
    </recommendedName>
</protein>
<evidence type="ECO:0008006" key="4">
    <source>
        <dbReference type="Google" id="ProtNLM"/>
    </source>
</evidence>
<dbReference type="eggNOG" id="ENOG5032X2I">
    <property type="taxonomic scope" value="Bacteria"/>
</dbReference>
<dbReference type="InterPro" id="IPR027948">
    <property type="entry name" value="DUF4436"/>
</dbReference>
<dbReference type="KEGG" id="nbr:O3I_037760"/>
<keyword evidence="1" id="KW-1133">Transmembrane helix</keyword>
<feature type="transmembrane region" description="Helical" evidence="1">
    <location>
        <begin position="190"/>
        <end position="212"/>
    </location>
</feature>
<evidence type="ECO:0000313" key="2">
    <source>
        <dbReference type="EMBL" id="AFU05499.1"/>
    </source>
</evidence>
<keyword evidence="3" id="KW-1185">Reference proteome</keyword>
<evidence type="ECO:0000256" key="1">
    <source>
        <dbReference type="SAM" id="Phobius"/>
    </source>
</evidence>
<accession>K0F724</accession>
<organism evidence="2 3">
    <name type="scientific">Nocardia brasiliensis (strain ATCC 700358 / HUJEG-1)</name>
    <dbReference type="NCBI Taxonomy" id="1133849"/>
    <lineage>
        <taxon>Bacteria</taxon>
        <taxon>Bacillati</taxon>
        <taxon>Actinomycetota</taxon>
        <taxon>Actinomycetes</taxon>
        <taxon>Mycobacteriales</taxon>
        <taxon>Nocardiaceae</taxon>
        <taxon>Nocardia</taxon>
    </lineage>
</organism>
<evidence type="ECO:0000313" key="3">
    <source>
        <dbReference type="Proteomes" id="UP000006304"/>
    </source>
</evidence>
<dbReference type="STRING" id="1133849.O3I_037760"/>
<keyword evidence="1" id="KW-0472">Membrane</keyword>
<proteinExistence type="predicted"/>
<gene>
    <name evidence="2" type="ORF">O3I_037760</name>
</gene>
<feature type="transmembrane region" description="Helical" evidence="1">
    <location>
        <begin position="219"/>
        <end position="241"/>
    </location>
</feature>
<dbReference type="HOGENOM" id="CLU_058994_0_0_11"/>
<sequence>MTRYRKTFAATAAILVVAVALAISLQLYAVQKNHGQTVHMIGDIDTPDRIDLDVTIIQIDAVMQEMSVQVLPTPRGALADEFGRFRVDTAIELYGLKPQPIQAKAGELLSASELRIAMGGNGMITDYPFDRYTADIDVLATSGAATVPISINLYSLDTFFKVAPKVNDEQRGDVVGSVVTVARSTASLTFALFVIVLMLGLALAAATAAFYVLSGRRGLIWPANTLMAAVLFAMIPLRNAVPGGPPIGSVIDFGSFFIAETVVALSLICTVLIGYRHEIGNERAAASSDPAL</sequence>
<dbReference type="Proteomes" id="UP000006304">
    <property type="component" value="Chromosome"/>
</dbReference>
<keyword evidence="1" id="KW-0812">Transmembrane</keyword>
<dbReference type="AlphaFoldDB" id="K0F724"/>
<reference evidence="2 3" key="1">
    <citation type="journal article" date="2012" name="J. Bacteriol.">
        <title>Complete genome sequence of Nocardia brasiliensis HUJEG-1.</title>
        <authorList>
            <person name="Vera-Cabrera L."/>
            <person name="Ortiz-Lopez R."/>
            <person name="Elizondo-Gonzalez R."/>
            <person name="Perez-Maya A.A."/>
            <person name="Ocampo-Candiani J."/>
        </authorList>
    </citation>
    <scope>NUCLEOTIDE SEQUENCE [LARGE SCALE GENOMIC DNA]</scope>
    <source>
        <strain evidence="3">ATCC 700358</strain>
    </source>
</reference>
<dbReference type="RefSeq" id="WP_014988348.1">
    <property type="nucleotide sequence ID" value="NC_018681.1"/>
</dbReference>
<dbReference type="Pfam" id="PF14494">
    <property type="entry name" value="DUF4436"/>
    <property type="match status" value="1"/>
</dbReference>
<dbReference type="EMBL" id="CP003876">
    <property type="protein sequence ID" value="AFU05499.1"/>
    <property type="molecule type" value="Genomic_DNA"/>
</dbReference>
<feature type="transmembrane region" description="Helical" evidence="1">
    <location>
        <begin position="253"/>
        <end position="275"/>
    </location>
</feature>